<name>A0AAU9JE31_9CILI</name>
<evidence type="ECO:0000313" key="1">
    <source>
        <dbReference type="EMBL" id="CAG9324266.1"/>
    </source>
</evidence>
<organism evidence="1 2">
    <name type="scientific">Blepharisma stoltei</name>
    <dbReference type="NCBI Taxonomy" id="1481888"/>
    <lineage>
        <taxon>Eukaryota</taxon>
        <taxon>Sar</taxon>
        <taxon>Alveolata</taxon>
        <taxon>Ciliophora</taxon>
        <taxon>Postciliodesmatophora</taxon>
        <taxon>Heterotrichea</taxon>
        <taxon>Heterotrichida</taxon>
        <taxon>Blepharismidae</taxon>
        <taxon>Blepharisma</taxon>
    </lineage>
</organism>
<dbReference type="Proteomes" id="UP001162131">
    <property type="component" value="Unassembled WGS sequence"/>
</dbReference>
<comment type="caution">
    <text evidence="1">The sequence shown here is derived from an EMBL/GenBank/DDBJ whole genome shotgun (WGS) entry which is preliminary data.</text>
</comment>
<evidence type="ECO:0000313" key="2">
    <source>
        <dbReference type="Proteomes" id="UP001162131"/>
    </source>
</evidence>
<dbReference type="AlphaFoldDB" id="A0AAU9JE31"/>
<accession>A0AAU9JE31</accession>
<dbReference type="EMBL" id="CAJZBQ010000036">
    <property type="protein sequence ID" value="CAG9324266.1"/>
    <property type="molecule type" value="Genomic_DNA"/>
</dbReference>
<gene>
    <name evidence="1" type="ORF">BSTOLATCC_MIC36061</name>
</gene>
<proteinExistence type="predicted"/>
<reference evidence="1" key="1">
    <citation type="submission" date="2021-09" db="EMBL/GenBank/DDBJ databases">
        <authorList>
            <consortium name="AG Swart"/>
            <person name="Singh M."/>
            <person name="Singh A."/>
            <person name="Seah K."/>
            <person name="Emmerich C."/>
        </authorList>
    </citation>
    <scope>NUCLEOTIDE SEQUENCE</scope>
    <source>
        <strain evidence="1">ATCC30299</strain>
    </source>
</reference>
<keyword evidence="2" id="KW-1185">Reference proteome</keyword>
<sequence>MENSRCFFDSFDAFYLCSCGLYLCIKHYFSHKKEFQDHNIERIKIPINNESRKILINLFLTIKQNFANYTNQWFKLSHKKGNAENYEKFLIFFNWIYQECSRLILILMKKRFISKQLFYYPPIKYFLINPPCIAAQYAEILKFPEAIPKYLSDFYHSNIHNLLFKFNYFKFENQKYISYWSYDDLGLKNDFHSLLLMVFLDYILKSEYEMAYEIIQNILNIQEFYKTNHLFISFWESISSIIGKLIEQKSYPGLQEKFFDLEINISHSNSWVLGFYSIFSNLFQSMKYYSLAYYCLEKLEVYFLNLNLMSKVIDLILI</sequence>
<protein>
    <submittedName>
        <fullName evidence="1">Uncharacterized protein</fullName>
    </submittedName>
</protein>